<evidence type="ECO:0000256" key="2">
    <source>
        <dbReference type="PROSITE-ProRule" id="PRU00169"/>
    </source>
</evidence>
<evidence type="ECO:0000313" key="5">
    <source>
        <dbReference type="Proteomes" id="UP000628710"/>
    </source>
</evidence>
<dbReference type="AlphaFoldDB" id="A0A934JR32"/>
<dbReference type="Pfam" id="PF07228">
    <property type="entry name" value="SpoIIE"/>
    <property type="match status" value="1"/>
</dbReference>
<dbReference type="EMBL" id="JAEMNX010000011">
    <property type="protein sequence ID" value="MBJ7538263.1"/>
    <property type="molecule type" value="Genomic_DNA"/>
</dbReference>
<dbReference type="Proteomes" id="UP000628710">
    <property type="component" value="Unassembled WGS sequence"/>
</dbReference>
<dbReference type="Pfam" id="PF00072">
    <property type="entry name" value="Response_reg"/>
    <property type="match status" value="1"/>
</dbReference>
<dbReference type="SMART" id="SM00331">
    <property type="entry name" value="PP2C_SIG"/>
    <property type="match status" value="1"/>
</dbReference>
<evidence type="ECO:0000256" key="1">
    <source>
        <dbReference type="ARBA" id="ARBA00022801"/>
    </source>
</evidence>
<evidence type="ECO:0000259" key="3">
    <source>
        <dbReference type="PROSITE" id="PS50110"/>
    </source>
</evidence>
<proteinExistence type="predicted"/>
<dbReference type="Gene3D" id="3.60.40.10">
    <property type="entry name" value="PPM-type phosphatase domain"/>
    <property type="match status" value="1"/>
</dbReference>
<dbReference type="SUPFAM" id="SSF81606">
    <property type="entry name" value="PP2C-like"/>
    <property type="match status" value="1"/>
</dbReference>
<protein>
    <submittedName>
        <fullName evidence="4">SpoIIE family protein phosphatase</fullName>
    </submittedName>
</protein>
<feature type="domain" description="Response regulatory" evidence="3">
    <location>
        <begin position="120"/>
        <end position="234"/>
    </location>
</feature>
<dbReference type="Pfam" id="PF13581">
    <property type="entry name" value="HATPase_c_2"/>
    <property type="match status" value="1"/>
</dbReference>
<evidence type="ECO:0000313" key="4">
    <source>
        <dbReference type="EMBL" id="MBJ7538263.1"/>
    </source>
</evidence>
<dbReference type="Gene3D" id="3.40.50.2300">
    <property type="match status" value="1"/>
</dbReference>
<dbReference type="GO" id="GO:0016791">
    <property type="term" value="F:phosphatase activity"/>
    <property type="evidence" value="ECO:0007669"/>
    <property type="project" value="TreeGrafter"/>
</dbReference>
<organism evidence="4 5">
    <name type="scientific">Marinomonas transparens</name>
    <dbReference type="NCBI Taxonomy" id="2795388"/>
    <lineage>
        <taxon>Bacteria</taxon>
        <taxon>Pseudomonadati</taxon>
        <taxon>Pseudomonadota</taxon>
        <taxon>Gammaproteobacteria</taxon>
        <taxon>Oceanospirillales</taxon>
        <taxon>Oceanospirillaceae</taxon>
        <taxon>Marinomonas</taxon>
    </lineage>
</organism>
<dbReference type="SMART" id="SM00448">
    <property type="entry name" value="REC"/>
    <property type="match status" value="1"/>
</dbReference>
<dbReference type="SUPFAM" id="SSF52172">
    <property type="entry name" value="CheY-like"/>
    <property type="match status" value="1"/>
</dbReference>
<keyword evidence="5" id="KW-1185">Reference proteome</keyword>
<gene>
    <name evidence="4" type="ORF">I8J31_11305</name>
</gene>
<dbReference type="InterPro" id="IPR036457">
    <property type="entry name" value="PPM-type-like_dom_sf"/>
</dbReference>
<dbReference type="PANTHER" id="PTHR43156:SF2">
    <property type="entry name" value="STAGE II SPORULATION PROTEIN E"/>
    <property type="match status" value="1"/>
</dbReference>
<dbReference type="GO" id="GO:0000160">
    <property type="term" value="P:phosphorelay signal transduction system"/>
    <property type="evidence" value="ECO:0007669"/>
    <property type="project" value="InterPro"/>
</dbReference>
<dbReference type="InterPro" id="IPR036890">
    <property type="entry name" value="HATPase_C_sf"/>
</dbReference>
<dbReference type="InterPro" id="IPR001789">
    <property type="entry name" value="Sig_transdc_resp-reg_receiver"/>
</dbReference>
<dbReference type="PANTHER" id="PTHR43156">
    <property type="entry name" value="STAGE II SPORULATION PROTEIN E-RELATED"/>
    <property type="match status" value="1"/>
</dbReference>
<keyword evidence="2" id="KW-0597">Phosphoprotein</keyword>
<dbReference type="CDD" id="cd16936">
    <property type="entry name" value="HATPase_RsbW-like"/>
    <property type="match status" value="1"/>
</dbReference>
<comment type="caution">
    <text evidence="4">The sequence shown here is derived from an EMBL/GenBank/DDBJ whole genome shotgun (WGS) entry which is preliminary data.</text>
</comment>
<dbReference type="CDD" id="cd00156">
    <property type="entry name" value="REC"/>
    <property type="match status" value="1"/>
</dbReference>
<dbReference type="Gene3D" id="3.30.565.10">
    <property type="entry name" value="Histidine kinase-like ATPase, C-terminal domain"/>
    <property type="match status" value="1"/>
</dbReference>
<dbReference type="InterPro" id="IPR003594">
    <property type="entry name" value="HATPase_dom"/>
</dbReference>
<dbReference type="PROSITE" id="PS50110">
    <property type="entry name" value="RESPONSE_REGULATORY"/>
    <property type="match status" value="1"/>
</dbReference>
<feature type="modified residue" description="4-aspartylphosphate" evidence="2">
    <location>
        <position position="167"/>
    </location>
</feature>
<keyword evidence="1" id="KW-0378">Hydrolase</keyword>
<reference evidence="4" key="1">
    <citation type="submission" date="2020-12" db="EMBL/GenBank/DDBJ databases">
        <title>Marinomonas arctica sp. nov., a psychrotolerant bacterium isolated from the Arctic.</title>
        <authorList>
            <person name="Zhang Y."/>
        </authorList>
    </citation>
    <scope>NUCLEOTIDE SEQUENCE</scope>
    <source>
        <strain evidence="4">C1424</strain>
    </source>
</reference>
<accession>A0A934JR32</accession>
<dbReference type="InterPro" id="IPR052016">
    <property type="entry name" value="Bact_Sigma-Reg"/>
</dbReference>
<dbReference type="InterPro" id="IPR011006">
    <property type="entry name" value="CheY-like_superfamily"/>
</dbReference>
<name>A0A934JR32_9GAMM</name>
<dbReference type="SUPFAM" id="SSF55874">
    <property type="entry name" value="ATPase domain of HSP90 chaperone/DNA topoisomerase II/histidine kinase"/>
    <property type="match status" value="1"/>
</dbReference>
<sequence>MLLHAPLKDSERNKILLAVTEICTNYIRHSQTKPTQIQLNMSWSKTLFQLNIDDNGSPIPDDFEISSLDDLLAAEPNTSGYGMAILKSEFDLCDYQRFADQQKNSWQLSLFIADTSQRYKIAIIDDDALQLNMLNMYLEEHQTFLFDSPISAYDWLKHNHVDIIVSDVYMPEMDGLAFRERLRDISHLNTTPFIFLTADNQEALESNIFRSDIDDFILKPVQKTKILNVIERVIQRSHNLLLQAYTLLDSEVKQQLRKPIDAAHKNDRYRMASFSRSAHIGGGDCWHIETNQDKNNVHAILCDVMGHDIKACFNASRLHGFIQAMSTLPLCHLDAPSYSLQLFNATNTWLSKSAPEIITTMQCLSIEKEQIYLTNSAGLPPFIISQNGHLASLPITGPLLGLYSDPDFSPTPVMMDVGESILLFTDGLVEVPNKPEEEQQRLKHLSEQIQYAKRHHHPLAECIETFLEEIPLNDDISVILIEKIA</sequence>
<dbReference type="InterPro" id="IPR001932">
    <property type="entry name" value="PPM-type_phosphatase-like_dom"/>
</dbReference>